<dbReference type="InterPro" id="IPR011990">
    <property type="entry name" value="TPR-like_helical_dom_sf"/>
</dbReference>
<dbReference type="EMBL" id="CP054139">
    <property type="protein sequence ID" value="QKJ30906.1"/>
    <property type="molecule type" value="Genomic_DNA"/>
</dbReference>
<keyword evidence="1" id="KW-0732">Signal</keyword>
<evidence type="ECO:0008006" key="4">
    <source>
        <dbReference type="Google" id="ProtNLM"/>
    </source>
</evidence>
<dbReference type="Gene3D" id="1.25.40.10">
    <property type="entry name" value="Tetratricopeptide repeat domain"/>
    <property type="match status" value="1"/>
</dbReference>
<dbReference type="KEGG" id="mmab:HQ865_14485"/>
<dbReference type="RefSeq" id="WP_173415575.1">
    <property type="nucleotide sequence ID" value="NZ_CP054139.1"/>
</dbReference>
<name>A0A7D4Q200_9SPHI</name>
<keyword evidence="3" id="KW-1185">Reference proteome</keyword>
<feature type="signal peptide" evidence="1">
    <location>
        <begin position="1"/>
        <end position="21"/>
    </location>
</feature>
<accession>A0A7D4Q200</accession>
<organism evidence="2 3">
    <name type="scientific">Mucilaginibacter mali</name>
    <dbReference type="NCBI Taxonomy" id="2740462"/>
    <lineage>
        <taxon>Bacteria</taxon>
        <taxon>Pseudomonadati</taxon>
        <taxon>Bacteroidota</taxon>
        <taxon>Sphingobacteriia</taxon>
        <taxon>Sphingobacteriales</taxon>
        <taxon>Sphingobacteriaceae</taxon>
        <taxon>Mucilaginibacter</taxon>
    </lineage>
</organism>
<feature type="chain" id="PRO_5028876584" description="Tetratricopeptide repeat protein" evidence="1">
    <location>
        <begin position="22"/>
        <end position="464"/>
    </location>
</feature>
<dbReference type="SUPFAM" id="SSF48452">
    <property type="entry name" value="TPR-like"/>
    <property type="match status" value="1"/>
</dbReference>
<reference evidence="2 3" key="1">
    <citation type="submission" date="2020-05" db="EMBL/GenBank/DDBJ databases">
        <title>Mucilaginibacter mali sp. nov.</title>
        <authorList>
            <person name="Kim H.S."/>
            <person name="Lee K.C."/>
            <person name="Suh M.K."/>
            <person name="Kim J.-S."/>
            <person name="Han K.-I."/>
            <person name="Eom M.K."/>
            <person name="Shin Y.K."/>
            <person name="Lee J.-S."/>
        </authorList>
    </citation>
    <scope>NUCLEOTIDE SEQUENCE [LARGE SCALE GENOMIC DNA]</scope>
    <source>
        <strain evidence="2 3">G2-14</strain>
    </source>
</reference>
<evidence type="ECO:0000256" key="1">
    <source>
        <dbReference type="SAM" id="SignalP"/>
    </source>
</evidence>
<evidence type="ECO:0000313" key="3">
    <source>
        <dbReference type="Proteomes" id="UP000505355"/>
    </source>
</evidence>
<dbReference type="Proteomes" id="UP000505355">
    <property type="component" value="Chromosome"/>
</dbReference>
<proteinExistence type="predicted"/>
<gene>
    <name evidence="2" type="ORF">HQ865_14485</name>
</gene>
<sequence>MKKALLIFIICFTASVQRIHAQMAAVSGSSVSAVTSSSYISGAITDTIKWDAFITKNKATLAKAQAAIAAAKQADSLDFVTMLATTANDLKNNIGVYGLFYPKVEIAKVEPQPEAVKINPYKHQDSLAFIHLLLANTDSMKSRIGLLSFVPTRSITAERVLIVSDNDKHPEVLASTDVSMAYYVRALEKADTANNPFKPVTDDELQASLGKRIAASFKDLAATDTLQPSMRPQTPAPIAQLKQQLVLVTNDTIRGSYYQKIADYYLLKYDSVTVRKTKLAYQEAAIEYTMKALHSYSKYSNNLGLRTCFNNLARVYKDQRKFSQAKWFILQSNTMSRQINDVPNIISSLVVLADIKMAIKDYSLAKGDLEEALTLSTQNKFPKQESIVQVSFSNLYTNLKDPKKATIALKRHDFIEDSLVKAEEAQRLAELKAQDSTRQVKKKLYTSAGKKDLKTNSLKKTVSL</sequence>
<evidence type="ECO:0000313" key="2">
    <source>
        <dbReference type="EMBL" id="QKJ30906.1"/>
    </source>
</evidence>
<dbReference type="AlphaFoldDB" id="A0A7D4Q200"/>
<protein>
    <recommendedName>
        <fullName evidence="4">Tetratricopeptide repeat protein</fullName>
    </recommendedName>
</protein>